<dbReference type="AlphaFoldDB" id="A0A8E0VIG0"/>
<feature type="transmembrane region" description="Helical" evidence="6">
    <location>
        <begin position="256"/>
        <end position="273"/>
    </location>
</feature>
<feature type="transmembrane region" description="Helical" evidence="6">
    <location>
        <begin position="216"/>
        <end position="244"/>
    </location>
</feature>
<feature type="region of interest" description="Disordered" evidence="5">
    <location>
        <begin position="294"/>
        <end position="314"/>
    </location>
</feature>
<evidence type="ECO:0000259" key="7">
    <source>
        <dbReference type="PROSITE" id="PS50262"/>
    </source>
</evidence>
<keyword evidence="3 6" id="KW-1133">Transmembrane helix</keyword>
<evidence type="ECO:0000313" key="9">
    <source>
        <dbReference type="Proteomes" id="UP000728185"/>
    </source>
</evidence>
<feature type="compositionally biased region" description="Low complexity" evidence="5">
    <location>
        <begin position="298"/>
        <end position="314"/>
    </location>
</feature>
<evidence type="ECO:0000256" key="1">
    <source>
        <dbReference type="ARBA" id="ARBA00004370"/>
    </source>
</evidence>
<reference evidence="8" key="1">
    <citation type="submission" date="2019-05" db="EMBL/GenBank/DDBJ databases">
        <title>Annotation for the trematode Fasciolopsis buski.</title>
        <authorList>
            <person name="Choi Y.-J."/>
        </authorList>
    </citation>
    <scope>NUCLEOTIDE SEQUENCE</scope>
    <source>
        <strain evidence="8">HT</strain>
        <tissue evidence="8">Whole worm</tissue>
    </source>
</reference>
<dbReference type="OrthoDB" id="10384325at2759"/>
<keyword evidence="2 6" id="KW-0812">Transmembrane</keyword>
<evidence type="ECO:0000256" key="3">
    <source>
        <dbReference type="ARBA" id="ARBA00022989"/>
    </source>
</evidence>
<feature type="transmembrane region" description="Helical" evidence="6">
    <location>
        <begin position="12"/>
        <end position="30"/>
    </location>
</feature>
<dbReference type="InterPro" id="IPR017452">
    <property type="entry name" value="GPCR_Rhodpsn_7TM"/>
</dbReference>
<comment type="subcellular location">
    <subcellularLocation>
        <location evidence="1">Membrane</location>
    </subcellularLocation>
</comment>
<name>A0A8E0VIG0_9TREM</name>
<evidence type="ECO:0000256" key="5">
    <source>
        <dbReference type="SAM" id="MobiDB-lite"/>
    </source>
</evidence>
<evidence type="ECO:0000256" key="6">
    <source>
        <dbReference type="SAM" id="Phobius"/>
    </source>
</evidence>
<protein>
    <recommendedName>
        <fullName evidence="7">G-protein coupled receptors family 1 profile domain-containing protein</fullName>
    </recommendedName>
</protein>
<dbReference type="Gene3D" id="1.20.1070.10">
    <property type="entry name" value="Rhodopsin 7-helix transmembrane proteins"/>
    <property type="match status" value="1"/>
</dbReference>
<dbReference type="SUPFAM" id="SSF81321">
    <property type="entry name" value="Family A G protein-coupled receptor-like"/>
    <property type="match status" value="1"/>
</dbReference>
<keyword evidence="4 6" id="KW-0472">Membrane</keyword>
<dbReference type="GO" id="GO:0016020">
    <property type="term" value="C:membrane"/>
    <property type="evidence" value="ECO:0007669"/>
    <property type="project" value="UniProtKB-SubCell"/>
</dbReference>
<dbReference type="PROSITE" id="PS50262">
    <property type="entry name" value="G_PROTEIN_RECEP_F1_2"/>
    <property type="match status" value="1"/>
</dbReference>
<accession>A0A8E0VIG0</accession>
<dbReference type="PANTHER" id="PTHR45698:SF1">
    <property type="entry name" value="TRACE AMINE-ASSOCIATED RECEPTOR 13C-LIKE"/>
    <property type="match status" value="1"/>
</dbReference>
<proteinExistence type="predicted"/>
<comment type="caution">
    <text evidence="8">The sequence shown here is derived from an EMBL/GenBank/DDBJ whole genome shotgun (WGS) entry which is preliminary data.</text>
</comment>
<feature type="transmembrane region" description="Helical" evidence="6">
    <location>
        <begin position="120"/>
        <end position="141"/>
    </location>
</feature>
<feature type="domain" description="G-protein coupled receptors family 1 profile" evidence="7">
    <location>
        <begin position="19"/>
        <end position="274"/>
    </location>
</feature>
<evidence type="ECO:0000256" key="2">
    <source>
        <dbReference type="ARBA" id="ARBA00022692"/>
    </source>
</evidence>
<dbReference type="PANTHER" id="PTHR45698">
    <property type="entry name" value="TRACE AMINE-ASSOCIATED RECEPTOR 19N-RELATED"/>
    <property type="match status" value="1"/>
</dbReference>
<evidence type="ECO:0000256" key="4">
    <source>
        <dbReference type="ARBA" id="ARBA00023136"/>
    </source>
</evidence>
<sequence length="314" mass="36356">MAASISNASHAINMLGLIVNLFTLVVLSRFRTTKDYQSSFDTAQSALDLSINLLHYLSSFPLPTVPQMTQWNHFYCRLFLSRALLWASTALRAHLNLFVATHFFIKIALPFTRFSLRQRVPFWISMVISVYSFVLGSIPHLHSTTYMPKSFTCTSNKTAQFSAHNSFGLTLRYLSLLVVVHNYLIPILTASYIYHQLFYVLRRSTSKAFAVMKHELLIRFLLDVVCYTICYSPAYWALFFGYYWDPSKLETGSEKYNNISFLTFFYPLLYPLISLFTRRSYRRPCEELLRQLCQPSKNSGDSSRISNTSRSSTR</sequence>
<organism evidence="8 9">
    <name type="scientific">Fasciolopsis buskii</name>
    <dbReference type="NCBI Taxonomy" id="27845"/>
    <lineage>
        <taxon>Eukaryota</taxon>
        <taxon>Metazoa</taxon>
        <taxon>Spiralia</taxon>
        <taxon>Lophotrochozoa</taxon>
        <taxon>Platyhelminthes</taxon>
        <taxon>Trematoda</taxon>
        <taxon>Digenea</taxon>
        <taxon>Plagiorchiida</taxon>
        <taxon>Echinostomata</taxon>
        <taxon>Echinostomatoidea</taxon>
        <taxon>Fasciolidae</taxon>
        <taxon>Fasciolopsis</taxon>
    </lineage>
</organism>
<dbReference type="Proteomes" id="UP000728185">
    <property type="component" value="Unassembled WGS sequence"/>
</dbReference>
<dbReference type="EMBL" id="LUCM01006494">
    <property type="protein sequence ID" value="KAA0191196.1"/>
    <property type="molecule type" value="Genomic_DNA"/>
</dbReference>
<evidence type="ECO:0000313" key="8">
    <source>
        <dbReference type="EMBL" id="KAA0191196.1"/>
    </source>
</evidence>
<gene>
    <name evidence="8" type="ORF">FBUS_07126</name>
</gene>
<feature type="transmembrane region" description="Helical" evidence="6">
    <location>
        <begin position="173"/>
        <end position="195"/>
    </location>
</feature>
<dbReference type="CDD" id="cd00637">
    <property type="entry name" value="7tm_classA_rhodopsin-like"/>
    <property type="match status" value="1"/>
</dbReference>
<keyword evidence="9" id="KW-1185">Reference proteome</keyword>